<dbReference type="EMBL" id="KN818222">
    <property type="protein sequence ID" value="KIL71124.1"/>
    <property type="molecule type" value="Genomic_DNA"/>
</dbReference>
<dbReference type="PANTHER" id="PTHR40465">
    <property type="entry name" value="CHROMOSOME 1, WHOLE GENOME SHOTGUN SEQUENCE"/>
    <property type="match status" value="1"/>
</dbReference>
<feature type="transmembrane region" description="Helical" evidence="2">
    <location>
        <begin position="165"/>
        <end position="183"/>
    </location>
</feature>
<accession>A0A0C2TUY7</accession>
<evidence type="ECO:0000256" key="1">
    <source>
        <dbReference type="SAM" id="MobiDB-lite"/>
    </source>
</evidence>
<feature type="region of interest" description="Disordered" evidence="1">
    <location>
        <begin position="258"/>
        <end position="298"/>
    </location>
</feature>
<keyword evidence="2" id="KW-1133">Transmembrane helix</keyword>
<gene>
    <name evidence="4" type="ORF">M378DRAFT_5994</name>
</gene>
<dbReference type="Pfam" id="PF20152">
    <property type="entry name" value="DUF6534"/>
    <property type="match status" value="1"/>
</dbReference>
<dbReference type="InParanoid" id="A0A0C2TUY7"/>
<feature type="transmembrane region" description="Helical" evidence="2">
    <location>
        <begin position="90"/>
        <end position="113"/>
    </location>
</feature>
<reference evidence="4 5" key="1">
    <citation type="submission" date="2014-04" db="EMBL/GenBank/DDBJ databases">
        <title>Evolutionary Origins and Diversification of the Mycorrhizal Mutualists.</title>
        <authorList>
            <consortium name="DOE Joint Genome Institute"/>
            <consortium name="Mycorrhizal Genomics Consortium"/>
            <person name="Kohler A."/>
            <person name="Kuo A."/>
            <person name="Nagy L.G."/>
            <person name="Floudas D."/>
            <person name="Copeland A."/>
            <person name="Barry K.W."/>
            <person name="Cichocki N."/>
            <person name="Veneault-Fourrey C."/>
            <person name="LaButti K."/>
            <person name="Lindquist E.A."/>
            <person name="Lipzen A."/>
            <person name="Lundell T."/>
            <person name="Morin E."/>
            <person name="Murat C."/>
            <person name="Riley R."/>
            <person name="Ohm R."/>
            <person name="Sun H."/>
            <person name="Tunlid A."/>
            <person name="Henrissat B."/>
            <person name="Grigoriev I.V."/>
            <person name="Hibbett D.S."/>
            <person name="Martin F."/>
        </authorList>
    </citation>
    <scope>NUCLEOTIDE SEQUENCE [LARGE SCALE GENOMIC DNA]</scope>
    <source>
        <strain evidence="4 5">Koide BX008</strain>
    </source>
</reference>
<feature type="transmembrane region" description="Helical" evidence="2">
    <location>
        <begin position="204"/>
        <end position="226"/>
    </location>
</feature>
<evidence type="ECO:0000259" key="3">
    <source>
        <dbReference type="Pfam" id="PF20152"/>
    </source>
</evidence>
<feature type="transmembrane region" description="Helical" evidence="2">
    <location>
        <begin position="120"/>
        <end position="145"/>
    </location>
</feature>
<name>A0A0C2TUY7_AMAMK</name>
<keyword evidence="5" id="KW-1185">Reference proteome</keyword>
<evidence type="ECO:0000313" key="4">
    <source>
        <dbReference type="EMBL" id="KIL71124.1"/>
    </source>
</evidence>
<evidence type="ECO:0000256" key="2">
    <source>
        <dbReference type="SAM" id="Phobius"/>
    </source>
</evidence>
<evidence type="ECO:0000313" key="5">
    <source>
        <dbReference type="Proteomes" id="UP000054549"/>
    </source>
</evidence>
<keyword evidence="2" id="KW-0812">Transmembrane</keyword>
<dbReference type="PANTHER" id="PTHR40465:SF1">
    <property type="entry name" value="DUF6534 DOMAIN-CONTAINING PROTEIN"/>
    <property type="match status" value="1"/>
</dbReference>
<dbReference type="AlphaFoldDB" id="A0A0C2TUY7"/>
<dbReference type="STRING" id="946122.A0A0C2TUY7"/>
<feature type="transmembrane region" description="Helical" evidence="2">
    <location>
        <begin position="232"/>
        <end position="251"/>
    </location>
</feature>
<feature type="compositionally biased region" description="Polar residues" evidence="1">
    <location>
        <begin position="258"/>
        <end position="281"/>
    </location>
</feature>
<dbReference type="HOGENOM" id="CLU_046025_0_0_1"/>
<dbReference type="Proteomes" id="UP000054549">
    <property type="component" value="Unassembled WGS sequence"/>
</dbReference>
<sequence length="298" mass="33252">MSSERVQVENTLGALLIGGLLASGFTGVVTTQTVIYLRLYPSDKISLKFLAFTVWFLDICHTILISRTIWHELISHFGTMENASSLPWSLAFTIVNTAVLTIIVHCFFIYRIYILTEHNYFVSVPLAVLAFGRLAFACLATGQMITSQTLSTFVRKYTWTFTGDLVLSAVMDVIITVTLCLLLRRQQKKNPSSMDHIFDSLILYTLETGSLTCIATVLVLICWLAMPTNLVFMALYLVIIKLYANSLLATLNTRKQLQRGTSRNNTQGTVGTNPELTPSETRGSRSGSIRKRSSETQV</sequence>
<organism evidence="4 5">
    <name type="scientific">Amanita muscaria (strain Koide BX008)</name>
    <dbReference type="NCBI Taxonomy" id="946122"/>
    <lineage>
        <taxon>Eukaryota</taxon>
        <taxon>Fungi</taxon>
        <taxon>Dikarya</taxon>
        <taxon>Basidiomycota</taxon>
        <taxon>Agaricomycotina</taxon>
        <taxon>Agaricomycetes</taxon>
        <taxon>Agaricomycetidae</taxon>
        <taxon>Agaricales</taxon>
        <taxon>Pluteineae</taxon>
        <taxon>Amanitaceae</taxon>
        <taxon>Amanita</taxon>
    </lineage>
</organism>
<feature type="transmembrane region" description="Helical" evidence="2">
    <location>
        <begin position="49"/>
        <end position="70"/>
    </location>
</feature>
<dbReference type="InterPro" id="IPR045339">
    <property type="entry name" value="DUF6534"/>
</dbReference>
<proteinExistence type="predicted"/>
<protein>
    <recommendedName>
        <fullName evidence="3">DUF6534 domain-containing protein</fullName>
    </recommendedName>
</protein>
<dbReference type="OrthoDB" id="3206554at2759"/>
<feature type="domain" description="DUF6534" evidence="3">
    <location>
        <begin position="168"/>
        <end position="255"/>
    </location>
</feature>
<keyword evidence="2" id="KW-0472">Membrane</keyword>
<feature type="transmembrane region" description="Helical" evidence="2">
    <location>
        <begin position="12"/>
        <end position="37"/>
    </location>
</feature>